<dbReference type="PANTHER" id="PTHR43540">
    <property type="entry name" value="PEROXYUREIDOACRYLATE/UREIDOACRYLATE AMIDOHYDROLASE-RELATED"/>
    <property type="match status" value="1"/>
</dbReference>
<dbReference type="InterPro" id="IPR050272">
    <property type="entry name" value="Isochorismatase-like_hydrls"/>
</dbReference>
<evidence type="ECO:0000313" key="4">
    <source>
        <dbReference type="EMBL" id="MDO5456825.1"/>
    </source>
</evidence>
<comment type="similarity">
    <text evidence="1">Belongs to the isochorismatase family.</text>
</comment>
<dbReference type="Gene3D" id="3.40.50.850">
    <property type="entry name" value="Isochorismatase-like"/>
    <property type="match status" value="1"/>
</dbReference>
<name>A0AA43RJV2_9LACT</name>
<accession>A0AA43RJV2</accession>
<feature type="domain" description="Isochorismatase-like" evidence="3">
    <location>
        <begin position="3"/>
        <end position="181"/>
    </location>
</feature>
<evidence type="ECO:0000313" key="5">
    <source>
        <dbReference type="Proteomes" id="UP001171751"/>
    </source>
</evidence>
<dbReference type="CDD" id="cd00431">
    <property type="entry name" value="cysteine_hydrolases"/>
    <property type="match status" value="1"/>
</dbReference>
<dbReference type="PANTHER" id="PTHR43540:SF10">
    <property type="entry name" value="ISOCHORISMATASE"/>
    <property type="match status" value="1"/>
</dbReference>
<comment type="caution">
    <text evidence="4">The sequence shown here is derived from an EMBL/GenBank/DDBJ whole genome shotgun (WGS) entry which is preliminary data.</text>
</comment>
<dbReference type="InterPro" id="IPR036380">
    <property type="entry name" value="Isochorismatase-like_sf"/>
</dbReference>
<organism evidence="4 5">
    <name type="scientific">Atopococcus tabaci</name>
    <dbReference type="NCBI Taxonomy" id="269774"/>
    <lineage>
        <taxon>Bacteria</taxon>
        <taxon>Bacillati</taxon>
        <taxon>Bacillota</taxon>
        <taxon>Bacilli</taxon>
        <taxon>Lactobacillales</taxon>
        <taxon>Carnobacteriaceae</taxon>
        <taxon>Atopococcus</taxon>
    </lineage>
</organism>
<dbReference type="SUPFAM" id="SSF52499">
    <property type="entry name" value="Isochorismatase-like hydrolases"/>
    <property type="match status" value="1"/>
</dbReference>
<keyword evidence="5" id="KW-1185">Reference proteome</keyword>
<sequence>MRALLIIDYSIDFVDDQGALSAGKPAQALEHYLAQTAQEFIDQGDYVVFANDKHEENDAYHPETKLFPLHNISGSPGREFYGEVNDVYQENKGKENVYWTDKRRYSAFAGTELDIRLRERGITELWITGVVTDICVLHTAVDAYNLNYDIVIPEAGVASFNEDGHEWALSHFEDTLGAKVIRK</sequence>
<gene>
    <name evidence="4" type="ORF">Q4F26_00630</name>
</gene>
<dbReference type="EC" id="3.-.-.-" evidence="4"/>
<proteinExistence type="inferred from homology"/>
<dbReference type="Proteomes" id="UP001171751">
    <property type="component" value="Unassembled WGS sequence"/>
</dbReference>
<dbReference type="Pfam" id="PF00857">
    <property type="entry name" value="Isochorismatase"/>
    <property type="match status" value="1"/>
</dbReference>
<evidence type="ECO:0000259" key="3">
    <source>
        <dbReference type="Pfam" id="PF00857"/>
    </source>
</evidence>
<protein>
    <submittedName>
        <fullName evidence="4">Isochorismatase family cysteine hydrolase</fullName>
        <ecNumber evidence="4">3.-.-.-</ecNumber>
    </submittedName>
</protein>
<dbReference type="InterPro" id="IPR000868">
    <property type="entry name" value="Isochorismatase-like_dom"/>
</dbReference>
<keyword evidence="2 4" id="KW-0378">Hydrolase</keyword>
<dbReference type="AlphaFoldDB" id="A0AA43RJV2"/>
<evidence type="ECO:0000256" key="2">
    <source>
        <dbReference type="ARBA" id="ARBA00022801"/>
    </source>
</evidence>
<dbReference type="GO" id="GO:0016787">
    <property type="term" value="F:hydrolase activity"/>
    <property type="evidence" value="ECO:0007669"/>
    <property type="project" value="UniProtKB-KW"/>
</dbReference>
<reference evidence="4" key="1">
    <citation type="submission" date="2023-07" db="EMBL/GenBank/DDBJ databases">
        <title>Between Cages and Wild: Unraveling the Impact of Captivity on Animal Microbiomes and Antimicrobial Resistance.</title>
        <authorList>
            <person name="Schmartz G.P."/>
            <person name="Rehner J."/>
            <person name="Schuff M.J."/>
            <person name="Becker S.L."/>
            <person name="Kravczyk M."/>
            <person name="Gurevich A."/>
            <person name="Francke R."/>
            <person name="Mueller R."/>
            <person name="Keller V."/>
            <person name="Keller A."/>
        </authorList>
    </citation>
    <scope>NUCLEOTIDE SEQUENCE</scope>
    <source>
        <strain evidence="4">S39M_St_73</strain>
    </source>
</reference>
<evidence type="ECO:0000256" key="1">
    <source>
        <dbReference type="ARBA" id="ARBA00006336"/>
    </source>
</evidence>
<dbReference type="EMBL" id="JAUNQW010000001">
    <property type="protein sequence ID" value="MDO5456825.1"/>
    <property type="molecule type" value="Genomic_DNA"/>
</dbReference>